<dbReference type="InterPro" id="IPR032288">
    <property type="entry name" value="Metallophos_C"/>
</dbReference>
<dbReference type="PANTHER" id="PTHR43143:SF1">
    <property type="entry name" value="SERINE_THREONINE-PROTEIN PHOSPHATASE CPPED1"/>
    <property type="match status" value="1"/>
</dbReference>
<dbReference type="PANTHER" id="PTHR43143">
    <property type="entry name" value="METALLOPHOSPHOESTERASE, CALCINEURIN SUPERFAMILY"/>
    <property type="match status" value="1"/>
</dbReference>
<dbReference type="Pfam" id="PF16371">
    <property type="entry name" value="MetallophosN"/>
    <property type="match status" value="1"/>
</dbReference>
<evidence type="ECO:0000313" key="4">
    <source>
        <dbReference type="EMBL" id="PDH33866.1"/>
    </source>
</evidence>
<comment type="caution">
    <text evidence="4">The sequence shown here is derived from an EMBL/GenBank/DDBJ whole genome shotgun (WGS) entry which is preliminary data.</text>
</comment>
<evidence type="ECO:0000256" key="1">
    <source>
        <dbReference type="SAM" id="SignalP"/>
    </source>
</evidence>
<dbReference type="AlphaFoldDB" id="A0A2A5WCJ9"/>
<evidence type="ECO:0000259" key="3">
    <source>
        <dbReference type="Pfam" id="PF16371"/>
    </source>
</evidence>
<dbReference type="Pfam" id="PF16370">
    <property type="entry name" value="MetallophosC"/>
    <property type="match status" value="1"/>
</dbReference>
<feature type="chain" id="PRO_5013037594" description="Calcineurin-like phosphoesterase domain-containing protein" evidence="1">
    <location>
        <begin position="25"/>
        <end position="562"/>
    </location>
</feature>
<name>A0A2A5WCJ9_9GAMM</name>
<proteinExistence type="predicted"/>
<reference evidence="4 5" key="1">
    <citation type="submission" date="2017-08" db="EMBL/GenBank/DDBJ databases">
        <title>Fine stratification of microbial communities through a metagenomic profile of the photic zone.</title>
        <authorList>
            <person name="Haro-Moreno J.M."/>
            <person name="Lopez-Perez M."/>
            <person name="De La Torre J."/>
            <person name="Picazo A."/>
            <person name="Camacho A."/>
            <person name="Rodriguez-Valera F."/>
        </authorList>
    </citation>
    <scope>NUCLEOTIDE SEQUENCE [LARGE SCALE GENOMIC DNA]</scope>
    <source>
        <strain evidence="4">MED-G28</strain>
    </source>
</reference>
<dbReference type="EMBL" id="NTJZ01000006">
    <property type="protein sequence ID" value="PDH33866.1"/>
    <property type="molecule type" value="Genomic_DNA"/>
</dbReference>
<feature type="signal peptide" evidence="1">
    <location>
        <begin position="1"/>
        <end position="24"/>
    </location>
</feature>
<protein>
    <recommendedName>
        <fullName evidence="6">Calcineurin-like phosphoesterase domain-containing protein</fullName>
    </recommendedName>
</protein>
<evidence type="ECO:0008006" key="6">
    <source>
        <dbReference type="Google" id="ProtNLM"/>
    </source>
</evidence>
<feature type="domain" description="Calcineurin-like phosphoesterase N-terminal" evidence="3">
    <location>
        <begin position="55"/>
        <end position="113"/>
    </location>
</feature>
<evidence type="ECO:0000313" key="5">
    <source>
        <dbReference type="Proteomes" id="UP000219329"/>
    </source>
</evidence>
<evidence type="ECO:0000259" key="2">
    <source>
        <dbReference type="Pfam" id="PF16370"/>
    </source>
</evidence>
<dbReference type="InterPro" id="IPR032285">
    <property type="entry name" value="Metallophos_N"/>
</dbReference>
<dbReference type="SUPFAM" id="SSF56300">
    <property type="entry name" value="Metallo-dependent phosphatases"/>
    <property type="match status" value="1"/>
</dbReference>
<dbReference type="InterPro" id="IPR051918">
    <property type="entry name" value="STPP_CPPED1"/>
</dbReference>
<accession>A0A2A5WCJ9</accession>
<gene>
    <name evidence="4" type="ORF">CNF02_07505</name>
</gene>
<dbReference type="InterPro" id="IPR029052">
    <property type="entry name" value="Metallo-depent_PP-like"/>
</dbReference>
<dbReference type="Proteomes" id="UP000219329">
    <property type="component" value="Unassembled WGS sequence"/>
</dbReference>
<organism evidence="4 5">
    <name type="scientific">OM182 bacterium MED-G28</name>
    <dbReference type="NCBI Taxonomy" id="1986256"/>
    <lineage>
        <taxon>Bacteria</taxon>
        <taxon>Pseudomonadati</taxon>
        <taxon>Pseudomonadota</taxon>
        <taxon>Gammaproteobacteria</taxon>
        <taxon>OMG group</taxon>
        <taxon>OM182 clade</taxon>
    </lineage>
</organism>
<sequence>MSIKLSFLILSSCSVIFASSVVLAQCNNTRADAEIARGTVFLDANQNLLKEPVEFGVAGVVVSNGCNTVLTDSAGDYQISLAPTEILFISKPADYSTPVDENNIPQFFYRHYPNGTPNEINGTSVEWLWPVIEPTGILPDSIDFPLFPSTMANENFLAHGFADTQAQYGTGQDMVREELVNPLIGNPYGVKFGLTVGDVVFDNLDLYERHKAMMGLMDIPQWYLPGNHDMNFESPNGYFANETYKKHFGPTYYSFDYGNVHFVMLNNVEYAGEGKDFGRSEYRGYINPIQLQWLQSDLNHIPPEKLLVIASHIPLIAEANDGISEPTTGPNTENFSELLQILEPFEHIYGLAGHDTSNSFKVEVNHNHGWTGSPWIAHTLAEVRGSGWVRGPKDLRGVRDAMMEDGNPNGFYVLKFNNTKLTPEFIPFPSGPDGTNRMRIMLDPIIDQAEGGSIHRGSLSDDTKIVVNLFDGGVRDMVWASLDGAADQLMTYTVRTDPFIELLFEEFLNSDDAYPTPDRSSHIWELPLPAGLNIGLHHIVVSSTDEFGQTQQGTFSFEITND</sequence>
<keyword evidence="1" id="KW-0732">Signal</keyword>
<feature type="domain" description="Calcineurin-like phosphoesterase C-terminal" evidence="2">
    <location>
        <begin position="387"/>
        <end position="550"/>
    </location>
</feature>
<dbReference type="Gene3D" id="3.60.21.10">
    <property type="match status" value="1"/>
</dbReference>